<evidence type="ECO:0000313" key="1">
    <source>
        <dbReference type="EMBL" id="SHJ76943.1"/>
    </source>
</evidence>
<dbReference type="Proteomes" id="UP000184192">
    <property type="component" value="Unassembled WGS sequence"/>
</dbReference>
<organism evidence="1 2">
    <name type="scientific">Bacteroides stercorirosoris</name>
    <dbReference type="NCBI Taxonomy" id="871324"/>
    <lineage>
        <taxon>Bacteria</taxon>
        <taxon>Pseudomonadati</taxon>
        <taxon>Bacteroidota</taxon>
        <taxon>Bacteroidia</taxon>
        <taxon>Bacteroidales</taxon>
        <taxon>Bacteroidaceae</taxon>
        <taxon>Bacteroides</taxon>
    </lineage>
</organism>
<keyword evidence="2" id="KW-1185">Reference proteome</keyword>
<protein>
    <submittedName>
        <fullName evidence="1">Uncharacterized protein</fullName>
    </submittedName>
</protein>
<name>A0A1M6M0V9_9BACE</name>
<evidence type="ECO:0000313" key="2">
    <source>
        <dbReference type="Proteomes" id="UP000184192"/>
    </source>
</evidence>
<reference evidence="2" key="1">
    <citation type="submission" date="2016-11" db="EMBL/GenBank/DDBJ databases">
        <authorList>
            <person name="Varghese N."/>
            <person name="Submissions S."/>
        </authorList>
    </citation>
    <scope>NUCLEOTIDE SEQUENCE [LARGE SCALE GENOMIC DNA]</scope>
    <source>
        <strain evidence="2">DSM 26884</strain>
    </source>
</reference>
<dbReference type="AlphaFoldDB" id="A0A1M6M0V9"/>
<accession>A0A1M6M0V9</accession>
<proteinExistence type="predicted"/>
<dbReference type="EMBL" id="FQZN01000059">
    <property type="protein sequence ID" value="SHJ76943.1"/>
    <property type="molecule type" value="Genomic_DNA"/>
</dbReference>
<sequence>MAKLFRLPKFIQMEIGKALIANASEEFEKEE</sequence>
<gene>
    <name evidence="1" type="ORF">SAMN05444350_1597</name>
</gene>